<keyword evidence="7" id="KW-0539">Nucleus</keyword>
<evidence type="ECO:0000256" key="4">
    <source>
        <dbReference type="ARBA" id="ARBA00022737"/>
    </source>
</evidence>
<dbReference type="PANTHER" id="PTHR18763">
    <property type="entry name" value="WD-REPEAT PROTEIN 18"/>
    <property type="match status" value="1"/>
</dbReference>
<keyword evidence="4" id="KW-0677">Repeat</keyword>
<dbReference type="GeneID" id="36518147"/>
<dbReference type="GO" id="GO:0005656">
    <property type="term" value="C:nuclear pre-replicative complex"/>
    <property type="evidence" value="ECO:0007669"/>
    <property type="project" value="TreeGrafter"/>
</dbReference>
<dbReference type="GO" id="GO:0006364">
    <property type="term" value="P:rRNA processing"/>
    <property type="evidence" value="ECO:0007669"/>
    <property type="project" value="UniProtKB-UniRule"/>
</dbReference>
<evidence type="ECO:0000256" key="7">
    <source>
        <dbReference type="RuleBase" id="RU369067"/>
    </source>
</evidence>
<dbReference type="AlphaFoldDB" id="A0A2T0FP92"/>
<gene>
    <name evidence="8" type="ORF">B9G98_04399</name>
</gene>
<comment type="subunit">
    <text evidence="7">Component of the RIX1 complex, composed of IPI1, RIX1/IPI2 and IPI3 in a 1:2:2 stoichiometry. The complex interacts (via RIX1) with MDN1 (via its hexameric AAA ATPase ring) and the pre-60S ribosome particles.</text>
</comment>
<reference evidence="8 9" key="1">
    <citation type="submission" date="2017-04" db="EMBL/GenBank/DDBJ databases">
        <title>Genome sequencing of [Candida] sorbophila.</title>
        <authorList>
            <person name="Ahn J.O."/>
        </authorList>
    </citation>
    <scope>NUCLEOTIDE SEQUENCE [LARGE SCALE GENOMIC DNA]</scope>
    <source>
        <strain evidence="8 9">DS02</strain>
    </source>
</reference>
<keyword evidence="7" id="KW-0698">rRNA processing</keyword>
<proteinExistence type="inferred from homology"/>
<organism evidence="8 9">
    <name type="scientific">Wickerhamiella sorbophila</name>
    <dbReference type="NCBI Taxonomy" id="45607"/>
    <lineage>
        <taxon>Eukaryota</taxon>
        <taxon>Fungi</taxon>
        <taxon>Dikarya</taxon>
        <taxon>Ascomycota</taxon>
        <taxon>Saccharomycotina</taxon>
        <taxon>Dipodascomycetes</taxon>
        <taxon>Dipodascales</taxon>
        <taxon>Trichomonascaceae</taxon>
        <taxon>Wickerhamiella</taxon>
    </lineage>
</organism>
<comment type="function">
    <text evidence="1 7">Component of the RIX1 complex required for processing of ITS2 sequences from 35S pre-rRNA.</text>
</comment>
<accession>A0A2T0FP92</accession>
<evidence type="ECO:0000313" key="8">
    <source>
        <dbReference type="EMBL" id="PRT56779.1"/>
    </source>
</evidence>
<sequence length="399" mass="43107">MLYIAGAGLTSIDQATGNSVKSYKQCEMQKGVFALSPFGLLAGQANKPLIHQYTMKETPLKKLILSEKVSAIAVSLDWLAVGSQSGRLHIYSLLSGSLVASQDAHFQALTHLAFADGGAALVSAGADARVLIWRVADLVATQRDGAIEAAYILTAHSLPITGLVLSKTDILRDIRLFTSSLDATVCVFSLFTGQLLHTFVVDKPLTALAVDPAERAIYVGSEDGVRTLPLYRHSQVTRRLEAVGGAGAIVSFEGATLFECSQVTSLALSQDATNLYVGDNDGVVSSWDVGTEQLVKKYKPVKGPITALVVASPSSQYAELPSLQRVVETEIGDCVLPAEPFVPSFSFDLDCAMDIFSHQAQTVVTEEPSEELEQLRAKSKQYDQLKNMYDELWARHIRK</sequence>
<keyword evidence="9" id="KW-1185">Reference proteome</keyword>
<dbReference type="InterPro" id="IPR001680">
    <property type="entry name" value="WD40_rpt"/>
</dbReference>
<evidence type="ECO:0000256" key="3">
    <source>
        <dbReference type="ARBA" id="ARBA00022574"/>
    </source>
</evidence>
<evidence type="ECO:0000256" key="5">
    <source>
        <dbReference type="ARBA" id="ARBA00026229"/>
    </source>
</evidence>
<dbReference type="Proteomes" id="UP000238350">
    <property type="component" value="Unassembled WGS sequence"/>
</dbReference>
<evidence type="ECO:0000256" key="2">
    <source>
        <dbReference type="ARBA" id="ARBA00010143"/>
    </source>
</evidence>
<dbReference type="PANTHER" id="PTHR18763:SF0">
    <property type="entry name" value="WD REPEAT-CONTAINING PROTEIN 18"/>
    <property type="match status" value="1"/>
</dbReference>
<feature type="repeat" description="WD" evidence="6">
    <location>
        <begin position="263"/>
        <end position="297"/>
    </location>
</feature>
<dbReference type="EMBL" id="NDIQ01000022">
    <property type="protein sequence ID" value="PRT56779.1"/>
    <property type="molecule type" value="Genomic_DNA"/>
</dbReference>
<dbReference type="InterPro" id="IPR045227">
    <property type="entry name" value="WDR18/Ipi3/RID3"/>
</dbReference>
<dbReference type="GO" id="GO:0120330">
    <property type="term" value="C:rixosome complex"/>
    <property type="evidence" value="ECO:0007669"/>
    <property type="project" value="UniProtKB-UniRule"/>
</dbReference>
<comment type="similarity">
    <text evidence="2 7">Belongs to the WD repeat IPI3/WDR18 family.</text>
</comment>
<comment type="caution">
    <text evidence="8">The sequence shown here is derived from an EMBL/GenBank/DDBJ whole genome shotgun (WGS) entry which is preliminary data.</text>
</comment>
<dbReference type="InterPro" id="IPR036322">
    <property type="entry name" value="WD40_repeat_dom_sf"/>
</dbReference>
<evidence type="ECO:0000256" key="1">
    <source>
        <dbReference type="ARBA" id="ARBA00002355"/>
    </source>
</evidence>
<dbReference type="Pfam" id="PF00400">
    <property type="entry name" value="WD40"/>
    <property type="match status" value="2"/>
</dbReference>
<dbReference type="RefSeq" id="XP_024666724.1">
    <property type="nucleotide sequence ID" value="XM_024810956.1"/>
</dbReference>
<dbReference type="GO" id="GO:0006261">
    <property type="term" value="P:DNA-templated DNA replication"/>
    <property type="evidence" value="ECO:0007669"/>
    <property type="project" value="TreeGrafter"/>
</dbReference>
<dbReference type="SUPFAM" id="SSF50978">
    <property type="entry name" value="WD40 repeat-like"/>
    <property type="match status" value="1"/>
</dbReference>
<feature type="repeat" description="WD" evidence="6">
    <location>
        <begin position="102"/>
        <end position="135"/>
    </location>
</feature>
<evidence type="ECO:0000313" key="9">
    <source>
        <dbReference type="Proteomes" id="UP000238350"/>
    </source>
</evidence>
<dbReference type="OrthoDB" id="756370at2759"/>
<name>A0A2T0FP92_9ASCO</name>
<dbReference type="STRING" id="45607.A0A2T0FP92"/>
<dbReference type="PROSITE" id="PS50082">
    <property type="entry name" value="WD_REPEATS_2"/>
    <property type="match status" value="2"/>
</dbReference>
<protein>
    <recommendedName>
        <fullName evidence="5 7">Pre-rRNA-processing protein IPI3</fullName>
    </recommendedName>
</protein>
<keyword evidence="3 6" id="KW-0853">WD repeat</keyword>
<dbReference type="InterPro" id="IPR015943">
    <property type="entry name" value="WD40/YVTN_repeat-like_dom_sf"/>
</dbReference>
<comment type="subcellular location">
    <subcellularLocation>
        <location evidence="7">Nucleus</location>
    </subcellularLocation>
</comment>
<dbReference type="Gene3D" id="2.130.10.10">
    <property type="entry name" value="YVTN repeat-like/Quinoprotein amine dehydrogenase"/>
    <property type="match status" value="2"/>
</dbReference>
<dbReference type="SMART" id="SM00320">
    <property type="entry name" value="WD40"/>
    <property type="match status" value="5"/>
</dbReference>
<evidence type="ECO:0000256" key="6">
    <source>
        <dbReference type="PROSITE-ProRule" id="PRU00221"/>
    </source>
</evidence>